<sequence length="122" mass="13725">MSSSAPVTIIVSFPVLHPQTGKPITFNRDYYINTHIANVAKDWLPYGYLGYHFNEFLNPNPVTGQPPECAFQTVGYFETLEGLFKAMEATKEKSMEDVKNFTDEGVVPSVLIGTRSAEERFK</sequence>
<protein>
    <recommendedName>
        <fullName evidence="2">EthD domain-containing protein</fullName>
    </recommendedName>
</protein>
<dbReference type="Gene3D" id="3.30.70.100">
    <property type="match status" value="1"/>
</dbReference>
<dbReference type="Proteomes" id="UP001521785">
    <property type="component" value="Unassembled WGS sequence"/>
</dbReference>
<comment type="similarity">
    <text evidence="1">Belongs to the tpcK family.</text>
</comment>
<name>A0ABR3R091_9PLEO</name>
<evidence type="ECO:0000259" key="2">
    <source>
        <dbReference type="Pfam" id="PF07110"/>
    </source>
</evidence>
<keyword evidence="4" id="KW-1185">Reference proteome</keyword>
<dbReference type="InterPro" id="IPR011008">
    <property type="entry name" value="Dimeric_a/b-barrel"/>
</dbReference>
<evidence type="ECO:0000313" key="4">
    <source>
        <dbReference type="Proteomes" id="UP001521785"/>
    </source>
</evidence>
<comment type="caution">
    <text evidence="3">The sequence shown here is derived from an EMBL/GenBank/DDBJ whole genome shotgun (WGS) entry which is preliminary data.</text>
</comment>
<organism evidence="3 4">
    <name type="scientific">Paraconiothyrium brasiliense</name>
    <dbReference type="NCBI Taxonomy" id="300254"/>
    <lineage>
        <taxon>Eukaryota</taxon>
        <taxon>Fungi</taxon>
        <taxon>Dikarya</taxon>
        <taxon>Ascomycota</taxon>
        <taxon>Pezizomycotina</taxon>
        <taxon>Dothideomycetes</taxon>
        <taxon>Pleosporomycetidae</taxon>
        <taxon>Pleosporales</taxon>
        <taxon>Massarineae</taxon>
        <taxon>Didymosphaeriaceae</taxon>
        <taxon>Paraconiothyrium</taxon>
    </lineage>
</organism>
<accession>A0ABR3R091</accession>
<feature type="domain" description="EthD" evidence="2">
    <location>
        <begin position="28"/>
        <end position="104"/>
    </location>
</feature>
<evidence type="ECO:0000256" key="1">
    <source>
        <dbReference type="ARBA" id="ARBA00005986"/>
    </source>
</evidence>
<evidence type="ECO:0000313" key="3">
    <source>
        <dbReference type="EMBL" id="KAL1597802.1"/>
    </source>
</evidence>
<gene>
    <name evidence="3" type="ORF">SLS60_008289</name>
</gene>
<dbReference type="EMBL" id="JAKJXO020000012">
    <property type="protein sequence ID" value="KAL1597802.1"/>
    <property type="molecule type" value="Genomic_DNA"/>
</dbReference>
<dbReference type="Pfam" id="PF07110">
    <property type="entry name" value="EthD"/>
    <property type="match status" value="1"/>
</dbReference>
<dbReference type="SUPFAM" id="SSF54909">
    <property type="entry name" value="Dimeric alpha+beta barrel"/>
    <property type="match status" value="1"/>
</dbReference>
<dbReference type="InterPro" id="IPR009799">
    <property type="entry name" value="EthD_dom"/>
</dbReference>
<reference evidence="3 4" key="1">
    <citation type="submission" date="2024-02" db="EMBL/GenBank/DDBJ databases">
        <title>De novo assembly and annotation of 12 fungi associated with fruit tree decline syndrome in Ontario, Canada.</title>
        <authorList>
            <person name="Sulman M."/>
            <person name="Ellouze W."/>
            <person name="Ilyukhin E."/>
        </authorList>
    </citation>
    <scope>NUCLEOTIDE SEQUENCE [LARGE SCALE GENOMIC DNA]</scope>
    <source>
        <strain evidence="3 4">M42-189</strain>
    </source>
</reference>
<proteinExistence type="inferred from homology"/>